<dbReference type="Gene3D" id="2.60.40.2360">
    <property type="entry name" value="Intracellular proteinase inhibitor BsuPI"/>
    <property type="match status" value="1"/>
</dbReference>
<reference evidence="3" key="2">
    <citation type="journal article" date="2011" name="Nucleic Acids Res.">
        <title>Insights into the evolution of Archaea and eukaryotic protein modifier systems revealed by the genome of a novel archaeal group.</title>
        <authorList>
            <person name="Nunoura T."/>
            <person name="Takaki Y."/>
            <person name="Kakuta J."/>
            <person name="Nishi S."/>
            <person name="Sugahara J."/>
            <person name="Kazama H."/>
            <person name="Chee G."/>
            <person name="Hattori M."/>
            <person name="Kanai A."/>
            <person name="Atomi H."/>
            <person name="Takai K."/>
            <person name="Takami H."/>
        </authorList>
    </citation>
    <scope>NUCLEOTIDE SEQUENCE</scope>
</reference>
<dbReference type="Pfam" id="PF12690">
    <property type="entry name" value="BsuPI"/>
    <property type="match status" value="1"/>
</dbReference>
<feature type="region of interest" description="Disordered" evidence="1">
    <location>
        <begin position="32"/>
        <end position="61"/>
    </location>
</feature>
<evidence type="ECO:0000256" key="1">
    <source>
        <dbReference type="SAM" id="MobiDB-lite"/>
    </source>
</evidence>
<gene>
    <name evidence="3" type="ORF">HGMM_F01D06C14</name>
</gene>
<evidence type="ECO:0000259" key="2">
    <source>
        <dbReference type="Pfam" id="PF12690"/>
    </source>
</evidence>
<name>E6NAJ1_CALS0</name>
<proteinExistence type="predicted"/>
<reference evidence="3" key="1">
    <citation type="journal article" date="2005" name="Environ. Microbiol.">
        <title>Genetic and functional properties of uncultivated thermophilic crenarchaeotes from a subsurface gold mine as revealed by analysis of genome fragments.</title>
        <authorList>
            <person name="Nunoura T."/>
            <person name="Hirayama H."/>
            <person name="Takami H."/>
            <person name="Oida H."/>
            <person name="Nishi S."/>
            <person name="Shimamura S."/>
            <person name="Suzuki Y."/>
            <person name="Inagaki F."/>
            <person name="Takai K."/>
            <person name="Nealson K.H."/>
            <person name="Horikoshi K."/>
        </authorList>
    </citation>
    <scope>NUCLEOTIDE SEQUENCE</scope>
</reference>
<dbReference type="InterPro" id="IPR038144">
    <property type="entry name" value="IPI"/>
</dbReference>
<dbReference type="EMBL" id="AP011891">
    <property type="protein sequence ID" value="BAJ49347.1"/>
    <property type="molecule type" value="Genomic_DNA"/>
</dbReference>
<dbReference type="InterPro" id="IPR020481">
    <property type="entry name" value="Intracell_prot_inh_BsuPI"/>
</dbReference>
<organism evidence="3">
    <name type="scientific">Caldiarchaeum subterraneum</name>
    <dbReference type="NCBI Taxonomy" id="311458"/>
    <lineage>
        <taxon>Archaea</taxon>
        <taxon>Nitrososphaerota</taxon>
        <taxon>Candidatus Caldarchaeales</taxon>
        <taxon>Candidatus Caldarchaeaceae</taxon>
        <taxon>Candidatus Caldarchaeum</taxon>
    </lineage>
</organism>
<protein>
    <recommendedName>
        <fullName evidence="2">Intracellular proteinase inhibitor BsuPI domain-containing protein</fullName>
    </recommendedName>
</protein>
<feature type="domain" description="Intracellular proteinase inhibitor BsuPI" evidence="2">
    <location>
        <begin position="72"/>
        <end position="171"/>
    </location>
</feature>
<dbReference type="AlphaFoldDB" id="E6NAJ1"/>
<feature type="compositionally biased region" description="Low complexity" evidence="1">
    <location>
        <begin position="32"/>
        <end position="43"/>
    </location>
</feature>
<evidence type="ECO:0000313" key="3">
    <source>
        <dbReference type="EMBL" id="BAJ49347.1"/>
    </source>
</evidence>
<sequence length="196" mass="20935">MRTAHAALFIIGAVIVFTAAAWAAALQIQTTSPTSPTQQSIPPHDTQEKDTEAPPNPSQPPITLTLQISPQTAGPTASINAVLTLTNTGTTAVNIEYFIGQLFEIIIKNTEGVTVYRLSATTPYRYMMSRPLQLTLNPGETYQQNISLKLVDTAGQPLPPGTYTATAYLTAAVEHHPPPEGKAAAKSNTVQIIITQ</sequence>
<accession>E6NAJ1</accession>